<dbReference type="Gene3D" id="3.40.30.10">
    <property type="entry name" value="Glutaredoxin"/>
    <property type="match status" value="1"/>
</dbReference>
<dbReference type="InterPro" id="IPR036249">
    <property type="entry name" value="Thioredoxin-like_sf"/>
</dbReference>
<name>A0AA96R6P7_9CAUD</name>
<feature type="domain" description="Glutaredoxin" evidence="1">
    <location>
        <begin position="3"/>
        <end position="60"/>
    </location>
</feature>
<dbReference type="SUPFAM" id="SSF52833">
    <property type="entry name" value="Thioredoxin-like"/>
    <property type="match status" value="1"/>
</dbReference>
<protein>
    <recommendedName>
        <fullName evidence="1">Glutaredoxin domain-containing protein</fullName>
    </recommendedName>
</protein>
<dbReference type="InterPro" id="IPR002109">
    <property type="entry name" value="Glutaredoxin"/>
</dbReference>
<reference evidence="2" key="1">
    <citation type="submission" date="2023-08" db="EMBL/GenBank/DDBJ databases">
        <authorList>
            <person name="Nazir A."/>
        </authorList>
    </citation>
    <scope>NUCLEOTIDE SEQUENCE</scope>
</reference>
<organism evidence="2">
    <name type="scientific">Staphylococcus phage vB_VibM_10AMN12</name>
    <dbReference type="NCBI Taxonomy" id="3076785"/>
    <lineage>
        <taxon>Viruses</taxon>
        <taxon>Duplodnaviria</taxon>
        <taxon>Heunggongvirae</taxon>
        <taxon>Uroviricota</taxon>
        <taxon>Caudoviricetes</taxon>
    </lineage>
</organism>
<accession>A0AA96R6P7</accession>
<dbReference type="PRINTS" id="PR00160">
    <property type="entry name" value="GLUTAREDOXIN"/>
</dbReference>
<dbReference type="InterPro" id="IPR014025">
    <property type="entry name" value="Glutaredoxin_subgr"/>
</dbReference>
<evidence type="ECO:0000259" key="1">
    <source>
        <dbReference type="Pfam" id="PF00462"/>
    </source>
</evidence>
<evidence type="ECO:0000313" key="2">
    <source>
        <dbReference type="EMBL" id="WNO47562.1"/>
    </source>
</evidence>
<dbReference type="PROSITE" id="PS51354">
    <property type="entry name" value="GLUTAREDOXIN_2"/>
    <property type="match status" value="1"/>
</dbReference>
<proteinExistence type="predicted"/>
<dbReference type="CDD" id="cd02066">
    <property type="entry name" value="GRX_family"/>
    <property type="match status" value="1"/>
</dbReference>
<sequence>MLKVYGAQWCSFCKKTKDFLETKGEDFVFIDIDHEIEESKLLLDKGLMTIPQIFDGEEHIGGYTETIEKYS</sequence>
<dbReference type="EMBL" id="OR481006">
    <property type="protein sequence ID" value="WNO47562.1"/>
    <property type="molecule type" value="Genomic_DNA"/>
</dbReference>
<dbReference type="Pfam" id="PF00462">
    <property type="entry name" value="Glutaredoxin"/>
    <property type="match status" value="1"/>
</dbReference>